<dbReference type="SUPFAM" id="SSF52540">
    <property type="entry name" value="P-loop containing nucleoside triphosphate hydrolases"/>
    <property type="match status" value="1"/>
</dbReference>
<accession>A0A7C7ZDM8</accession>
<dbReference type="Gene3D" id="3.40.50.300">
    <property type="entry name" value="P-loop containing nucleotide triphosphate hydrolases"/>
    <property type="match status" value="1"/>
</dbReference>
<name>A0A7C7ZDM8_9ARCH</name>
<evidence type="ECO:0000256" key="1">
    <source>
        <dbReference type="SAM" id="Phobius"/>
    </source>
</evidence>
<evidence type="ECO:0000313" key="3">
    <source>
        <dbReference type="Proteomes" id="UP000589516"/>
    </source>
</evidence>
<dbReference type="InterPro" id="IPR027417">
    <property type="entry name" value="P-loop_NTPase"/>
</dbReference>
<reference evidence="3" key="1">
    <citation type="journal article" date="2019" name="bioRxiv">
        <title>Genome diversification in globally distributed novel marine Proteobacteria is linked to environmental adaptation.</title>
        <authorList>
            <person name="Zhou Z."/>
            <person name="Tran P.Q."/>
            <person name="Kieft K."/>
            <person name="Anantharaman K."/>
        </authorList>
    </citation>
    <scope>NUCLEOTIDE SEQUENCE [LARGE SCALE GENOMIC DNA]</scope>
</reference>
<keyword evidence="1" id="KW-0472">Membrane</keyword>
<gene>
    <name evidence="2" type="ORF">EYQ16_03560</name>
</gene>
<keyword evidence="1" id="KW-0812">Transmembrane</keyword>
<dbReference type="AlphaFoldDB" id="A0A7C7ZDM8"/>
<organism evidence="2 3">
    <name type="scientific">Marine Group III euryarchaeote</name>
    <dbReference type="NCBI Taxonomy" id="2173149"/>
    <lineage>
        <taxon>Archaea</taxon>
        <taxon>Methanobacteriati</taxon>
        <taxon>Thermoplasmatota</taxon>
        <taxon>Thermoplasmata</taxon>
        <taxon>Candidatus Thermoprofundales</taxon>
    </lineage>
</organism>
<protein>
    <submittedName>
        <fullName evidence="2">AAA family ATPase</fullName>
    </submittedName>
</protein>
<keyword evidence="1" id="KW-1133">Transmembrane helix</keyword>
<dbReference type="Proteomes" id="UP000589516">
    <property type="component" value="Unassembled WGS sequence"/>
</dbReference>
<comment type="caution">
    <text evidence="2">The sequence shown here is derived from an EMBL/GenBank/DDBJ whole genome shotgun (WGS) entry which is preliminary data.</text>
</comment>
<sequence>MSYVMVTGPMGAGKSTLMRSLPEQASFAPPPGVPEMFLDHACSCRTLQLYEIDEPTALGARWADWLRAADVFLLIATAATGPAAVAILLAHLQATCPETPCLLVVNHCNVSPGWELPVDAVETLAPGEILDEDRALAEPADIERILTRLHGLLEGE</sequence>
<evidence type="ECO:0000313" key="2">
    <source>
        <dbReference type="EMBL" id="HIG63578.1"/>
    </source>
</evidence>
<feature type="transmembrane region" description="Helical" evidence="1">
    <location>
        <begin position="71"/>
        <end position="92"/>
    </location>
</feature>
<proteinExistence type="predicted"/>
<dbReference type="EMBL" id="DUAV01000022">
    <property type="protein sequence ID" value="HIG63578.1"/>
    <property type="molecule type" value="Genomic_DNA"/>
</dbReference>